<dbReference type="GO" id="GO:0015140">
    <property type="term" value="F:malate transmembrane transporter activity"/>
    <property type="evidence" value="ECO:0007669"/>
    <property type="project" value="UniProtKB-ARBA"/>
</dbReference>
<keyword evidence="5 7" id="KW-1133">Transmembrane helix</keyword>
<evidence type="ECO:0000256" key="6">
    <source>
        <dbReference type="ARBA" id="ARBA00023136"/>
    </source>
</evidence>
<feature type="transmembrane region" description="Helical" evidence="7">
    <location>
        <begin position="129"/>
        <end position="151"/>
    </location>
</feature>
<dbReference type="PANTHER" id="PTHR42826">
    <property type="entry name" value="DICARBOXYLATE TRANSPORTER 2.1, CHLOROPLASTIC"/>
    <property type="match status" value="1"/>
</dbReference>
<evidence type="ECO:0008006" key="10">
    <source>
        <dbReference type="Google" id="ProtNLM"/>
    </source>
</evidence>
<feature type="transmembrane region" description="Helical" evidence="7">
    <location>
        <begin position="163"/>
        <end position="190"/>
    </location>
</feature>
<accession>A0AAE0KZN9</accession>
<dbReference type="GO" id="GO:0009706">
    <property type="term" value="C:chloroplast inner membrane"/>
    <property type="evidence" value="ECO:0007669"/>
    <property type="project" value="UniProtKB-SubCell"/>
</dbReference>
<keyword evidence="9" id="KW-1185">Reference proteome</keyword>
<name>A0AAE0KZN9_9CHLO</name>
<gene>
    <name evidence="8" type="ORF">CYMTET_24692</name>
</gene>
<evidence type="ECO:0000313" key="9">
    <source>
        <dbReference type="Proteomes" id="UP001190700"/>
    </source>
</evidence>
<comment type="similarity">
    <text evidence="2">Belongs to the SLC13A/DASS transporter (TC 2.A.47) family. DIT1 subfamily.</text>
</comment>
<comment type="caution">
    <text evidence="8">The sequence shown here is derived from an EMBL/GenBank/DDBJ whole genome shotgun (WGS) entry which is preliminary data.</text>
</comment>
<evidence type="ECO:0000256" key="4">
    <source>
        <dbReference type="ARBA" id="ARBA00022780"/>
    </source>
</evidence>
<evidence type="ECO:0000256" key="7">
    <source>
        <dbReference type="SAM" id="Phobius"/>
    </source>
</evidence>
<keyword evidence="3 7" id="KW-0812">Transmembrane</keyword>
<feature type="transmembrane region" description="Helical" evidence="7">
    <location>
        <begin position="220"/>
        <end position="243"/>
    </location>
</feature>
<dbReference type="EMBL" id="LGRX02012875">
    <property type="protein sequence ID" value="KAK3266703.1"/>
    <property type="molecule type" value="Genomic_DNA"/>
</dbReference>
<evidence type="ECO:0000256" key="1">
    <source>
        <dbReference type="ARBA" id="ARBA00004478"/>
    </source>
</evidence>
<evidence type="ECO:0000313" key="8">
    <source>
        <dbReference type="EMBL" id="KAK3266703.1"/>
    </source>
</evidence>
<dbReference type="Pfam" id="PF00939">
    <property type="entry name" value="Na_sulph_symp"/>
    <property type="match status" value="1"/>
</dbReference>
<dbReference type="InterPro" id="IPR001898">
    <property type="entry name" value="SLC13A/DASS"/>
</dbReference>
<comment type="subcellular location">
    <subcellularLocation>
        <location evidence="1">Plastid</location>
        <location evidence="1">Chloroplast inner membrane</location>
        <topology evidence="1">Multi-pass membrane protein</topology>
    </subcellularLocation>
</comment>
<protein>
    <recommendedName>
        <fullName evidence="10">Dicarboxylate transporter</fullName>
    </recommendedName>
</protein>
<evidence type="ECO:0000256" key="3">
    <source>
        <dbReference type="ARBA" id="ARBA00022692"/>
    </source>
</evidence>
<organism evidence="8 9">
    <name type="scientific">Cymbomonas tetramitiformis</name>
    <dbReference type="NCBI Taxonomy" id="36881"/>
    <lineage>
        <taxon>Eukaryota</taxon>
        <taxon>Viridiplantae</taxon>
        <taxon>Chlorophyta</taxon>
        <taxon>Pyramimonadophyceae</taxon>
        <taxon>Pyramimonadales</taxon>
        <taxon>Pyramimonadaceae</taxon>
        <taxon>Cymbomonas</taxon>
    </lineage>
</organism>
<keyword evidence="4" id="KW-1001">Plastid inner membrane</keyword>
<feature type="transmembrane region" description="Helical" evidence="7">
    <location>
        <begin position="100"/>
        <end position="123"/>
    </location>
</feature>
<keyword evidence="6 7" id="KW-0472">Membrane</keyword>
<sequence length="249" mass="27333">MRYLKAAGLQVHVMMKPQPYEAQRERWRPDKHADGWGVAGGRRGSAAQAILMATVALWAGGETLLGMNNATAGLCGVSLLLLSGVLTWDQCLQESAAWDCFLWFAVMITLSSGLEKLGVMAVFSEAISVFISGIGLTWPYALIGLSVVYIYSHYFFASNTAHISAMFPALLLVAVSCGAPPLLATFALAFCNHVMSGLTHYSSGNAPVYFKLGYCTIKQWWGYGFIMSVLQFVVWLLIGSVWWRYLGFF</sequence>
<evidence type="ECO:0000256" key="2">
    <source>
        <dbReference type="ARBA" id="ARBA00007349"/>
    </source>
</evidence>
<reference evidence="8 9" key="1">
    <citation type="journal article" date="2015" name="Genome Biol. Evol.">
        <title>Comparative Genomics of a Bacterivorous Green Alga Reveals Evolutionary Causalities and Consequences of Phago-Mixotrophic Mode of Nutrition.</title>
        <authorList>
            <person name="Burns J.A."/>
            <person name="Paasch A."/>
            <person name="Narechania A."/>
            <person name="Kim E."/>
        </authorList>
    </citation>
    <scope>NUCLEOTIDE SEQUENCE [LARGE SCALE GENOMIC DNA]</scope>
    <source>
        <strain evidence="8 9">PLY_AMNH</strain>
    </source>
</reference>
<dbReference type="AlphaFoldDB" id="A0AAE0KZN9"/>
<feature type="transmembrane region" description="Helical" evidence="7">
    <location>
        <begin position="70"/>
        <end position="88"/>
    </location>
</feature>
<keyword evidence="4" id="KW-0934">Plastid</keyword>
<dbReference type="Proteomes" id="UP001190700">
    <property type="component" value="Unassembled WGS sequence"/>
</dbReference>
<dbReference type="InterPro" id="IPR030676">
    <property type="entry name" value="CitT-rel"/>
</dbReference>
<proteinExistence type="inferred from homology"/>
<evidence type="ECO:0000256" key="5">
    <source>
        <dbReference type="ARBA" id="ARBA00022989"/>
    </source>
</evidence>